<name>A0A6L6WP26_9ACTN</name>
<organism evidence="2 3">
    <name type="scientific">Streptomyces typhae</name>
    <dbReference type="NCBI Taxonomy" id="2681492"/>
    <lineage>
        <taxon>Bacteria</taxon>
        <taxon>Bacillati</taxon>
        <taxon>Actinomycetota</taxon>
        <taxon>Actinomycetes</taxon>
        <taxon>Kitasatosporales</taxon>
        <taxon>Streptomycetaceae</taxon>
        <taxon>Streptomyces</taxon>
    </lineage>
</organism>
<accession>A0A6L6WP26</accession>
<dbReference type="AlphaFoldDB" id="A0A6L6WP26"/>
<comment type="caution">
    <text evidence="2">The sequence shown here is derived from an EMBL/GenBank/DDBJ whole genome shotgun (WGS) entry which is preliminary data.</text>
</comment>
<feature type="region of interest" description="Disordered" evidence="1">
    <location>
        <begin position="72"/>
        <end position="103"/>
    </location>
</feature>
<reference evidence="2 3" key="1">
    <citation type="submission" date="2019-11" db="EMBL/GenBank/DDBJ databases">
        <title>Streptomyces typhae sp. nov., a novel endophytic actinomycete isolated from the root of cattail pollen (Typha angustifolia L.).</title>
        <authorList>
            <person name="Peng C."/>
        </authorList>
    </citation>
    <scope>NUCLEOTIDE SEQUENCE [LARGE SCALE GENOMIC DNA]</scope>
    <source>
        <strain evidence="3">p1417</strain>
    </source>
</reference>
<dbReference type="EMBL" id="WPNZ01000001">
    <property type="protein sequence ID" value="MVO83449.1"/>
    <property type="molecule type" value="Genomic_DNA"/>
</dbReference>
<evidence type="ECO:0008006" key="4">
    <source>
        <dbReference type="Google" id="ProtNLM"/>
    </source>
</evidence>
<dbReference type="Proteomes" id="UP000483802">
    <property type="component" value="Unassembled WGS sequence"/>
</dbReference>
<protein>
    <recommendedName>
        <fullName evidence="4">Alpha/beta hydrolase</fullName>
    </recommendedName>
</protein>
<evidence type="ECO:0000313" key="3">
    <source>
        <dbReference type="Proteomes" id="UP000483802"/>
    </source>
</evidence>
<evidence type="ECO:0000313" key="2">
    <source>
        <dbReference type="EMBL" id="MVO83449.1"/>
    </source>
</evidence>
<gene>
    <name evidence="2" type="ORF">GPA10_01425</name>
</gene>
<sequence length="349" mass="37050">MRPSREGPRPVPAPGLAAHLAERLTPPPWATDIVVYVHGWQTSQTSALGALRTLLALVERRRSERPELYPRLTARPAPGAGVPGTGMRGRGVRDGGVRDASAAGGGPGFAPWPVLVRWPSRSLPSLGGYRRIRDRAHAMGTDDHAARVIGQLLGYLDEQRGDPHAAPVLANRRGQYLHLVGHSFGCRFLCEAVQWAAAPPGGSPGGTLGWSTPVPPGRPFTVDSMLLLQMAAPRDAFAATFTALAGAPLRGPVVATYSQHDRANGFWHLRAERRAGIGYAGIGTAPAPVSGIRMRGTGEAYPHDALDHRFVSVDAGGVFVRGRGPAGAHSDHLRPETAHLLLSLADHSR</sequence>
<keyword evidence="3" id="KW-1185">Reference proteome</keyword>
<proteinExistence type="predicted"/>
<evidence type="ECO:0000256" key="1">
    <source>
        <dbReference type="SAM" id="MobiDB-lite"/>
    </source>
</evidence>